<organism evidence="2 3">
    <name type="scientific">Flavobacterium enshiense DK69</name>
    <dbReference type="NCBI Taxonomy" id="1107311"/>
    <lineage>
        <taxon>Bacteria</taxon>
        <taxon>Pseudomonadati</taxon>
        <taxon>Bacteroidota</taxon>
        <taxon>Flavobacteriia</taxon>
        <taxon>Flavobacteriales</taxon>
        <taxon>Flavobacteriaceae</taxon>
        <taxon>Flavobacterium</taxon>
    </lineage>
</organism>
<reference evidence="2 3" key="2">
    <citation type="journal article" date="2015" name="Stand. Genomic Sci.">
        <title>High quality draft genomic sequence of Flavobacterium enshiense DK69(T) and comparison among Flavobacterium genomes.</title>
        <authorList>
            <person name="Zeng Z."/>
            <person name="Chen C."/>
            <person name="Du H."/>
            <person name="Wang G."/>
            <person name="Li M."/>
        </authorList>
    </citation>
    <scope>NUCLEOTIDE SEQUENCE [LARGE SCALE GENOMIC DNA]</scope>
    <source>
        <strain evidence="2 3">DK69</strain>
    </source>
</reference>
<gene>
    <name evidence="2" type="ORF">Q767_03910</name>
</gene>
<dbReference type="AlphaFoldDB" id="V6SEB7"/>
<sequence length="229" mass="24195">MKTRSILITGLLLVSSLFVQAQTSGGGAPKSSGGIRLNAYGSYAFDDSFDSYYDYGYYFNGKIKGGFMYGVGVEYEAAPSTFIELYWQSLNTTAPTHYYNGGIFGEEHTDLDVAINYIMLGGNRSFRKPGSMVEGFGGLSAGVGIVNLDNPKNGRSDSTTKFAWGMKGGAIIWPSEKVGIRLQAQLLSISQAFGGGVYVGTGGPGVGVSSYSTVYQFTLGGGLVFNVGG</sequence>
<dbReference type="RefSeq" id="WP_023572287.1">
    <property type="nucleotide sequence ID" value="NZ_AVCS01000003.1"/>
</dbReference>
<protein>
    <recommendedName>
        <fullName evidence="4">Outer membrane protein beta-barrel domain-containing protein</fullName>
    </recommendedName>
</protein>
<dbReference type="eggNOG" id="ENOG50309CJ">
    <property type="taxonomic scope" value="Bacteria"/>
</dbReference>
<dbReference type="EMBL" id="JRLZ01000003">
    <property type="protein sequence ID" value="KGO96853.1"/>
    <property type="molecule type" value="Genomic_DNA"/>
</dbReference>
<dbReference type="Proteomes" id="UP000030149">
    <property type="component" value="Unassembled WGS sequence"/>
</dbReference>
<feature type="chain" id="PRO_5004750442" description="Outer membrane protein beta-barrel domain-containing protein" evidence="1">
    <location>
        <begin position="22"/>
        <end position="229"/>
    </location>
</feature>
<dbReference type="PATRIC" id="fig|1107311.3.peg.228"/>
<evidence type="ECO:0000256" key="1">
    <source>
        <dbReference type="SAM" id="SignalP"/>
    </source>
</evidence>
<keyword evidence="3" id="KW-1185">Reference proteome</keyword>
<reference evidence="3" key="1">
    <citation type="submission" date="2013-09" db="EMBL/GenBank/DDBJ databases">
        <authorList>
            <person name="Zeng Z."/>
            <person name="Chen C."/>
        </authorList>
    </citation>
    <scope>NUCLEOTIDE SEQUENCE [LARGE SCALE GENOMIC DNA]</scope>
    <source>
        <strain evidence="3">DK69</strain>
    </source>
</reference>
<keyword evidence="1" id="KW-0732">Signal</keyword>
<name>V6SEB7_9FLAO</name>
<dbReference type="Gene3D" id="2.40.160.20">
    <property type="match status" value="1"/>
</dbReference>
<proteinExistence type="predicted"/>
<feature type="signal peptide" evidence="1">
    <location>
        <begin position="1"/>
        <end position="21"/>
    </location>
</feature>
<comment type="caution">
    <text evidence="2">The sequence shown here is derived from an EMBL/GenBank/DDBJ whole genome shotgun (WGS) entry which is preliminary data.</text>
</comment>
<accession>V6SEB7</accession>
<dbReference type="InterPro" id="IPR011250">
    <property type="entry name" value="OMP/PagP_B-barrel"/>
</dbReference>
<dbReference type="OrthoDB" id="838103at2"/>
<evidence type="ECO:0000313" key="3">
    <source>
        <dbReference type="Proteomes" id="UP000030149"/>
    </source>
</evidence>
<dbReference type="SUPFAM" id="SSF56925">
    <property type="entry name" value="OMPA-like"/>
    <property type="match status" value="1"/>
</dbReference>
<evidence type="ECO:0000313" key="2">
    <source>
        <dbReference type="EMBL" id="KGO96853.1"/>
    </source>
</evidence>
<evidence type="ECO:0008006" key="4">
    <source>
        <dbReference type="Google" id="ProtNLM"/>
    </source>
</evidence>